<gene>
    <name evidence="3" type="ORF">GPECTOR_3g142</name>
</gene>
<feature type="domain" description="BTB" evidence="2">
    <location>
        <begin position="1"/>
        <end position="63"/>
    </location>
</feature>
<dbReference type="InterPro" id="IPR011333">
    <property type="entry name" value="SKP1/BTB/POZ_sf"/>
</dbReference>
<keyword evidence="4" id="KW-1185">Reference proteome</keyword>
<dbReference type="InterPro" id="IPR000210">
    <property type="entry name" value="BTB/POZ_dom"/>
</dbReference>
<organism evidence="3 4">
    <name type="scientific">Gonium pectorale</name>
    <name type="common">Green alga</name>
    <dbReference type="NCBI Taxonomy" id="33097"/>
    <lineage>
        <taxon>Eukaryota</taxon>
        <taxon>Viridiplantae</taxon>
        <taxon>Chlorophyta</taxon>
        <taxon>core chlorophytes</taxon>
        <taxon>Chlorophyceae</taxon>
        <taxon>CS clade</taxon>
        <taxon>Chlamydomonadales</taxon>
        <taxon>Volvocaceae</taxon>
        <taxon>Gonium</taxon>
    </lineage>
</organism>
<comment type="caution">
    <text evidence="3">The sequence shown here is derived from an EMBL/GenBank/DDBJ whole genome shotgun (WGS) entry which is preliminary data.</text>
</comment>
<reference evidence="4" key="1">
    <citation type="journal article" date="2016" name="Nat. Commun.">
        <title>The Gonium pectorale genome demonstrates co-option of cell cycle regulation during the evolution of multicellularity.</title>
        <authorList>
            <person name="Hanschen E.R."/>
            <person name="Marriage T.N."/>
            <person name="Ferris P.J."/>
            <person name="Hamaji T."/>
            <person name="Toyoda A."/>
            <person name="Fujiyama A."/>
            <person name="Neme R."/>
            <person name="Noguchi H."/>
            <person name="Minakuchi Y."/>
            <person name="Suzuki M."/>
            <person name="Kawai-Toyooka H."/>
            <person name="Smith D.R."/>
            <person name="Sparks H."/>
            <person name="Anderson J."/>
            <person name="Bakaric R."/>
            <person name="Luria V."/>
            <person name="Karger A."/>
            <person name="Kirschner M.W."/>
            <person name="Durand P.M."/>
            <person name="Michod R.E."/>
            <person name="Nozaki H."/>
            <person name="Olson B.J."/>
        </authorList>
    </citation>
    <scope>NUCLEOTIDE SEQUENCE [LARGE SCALE GENOMIC DNA]</scope>
    <source>
        <strain evidence="4">NIES-2863</strain>
    </source>
</reference>
<dbReference type="Proteomes" id="UP000075714">
    <property type="component" value="Unassembled WGS sequence"/>
</dbReference>
<dbReference type="STRING" id="33097.A0A150GYJ2"/>
<dbReference type="AlphaFoldDB" id="A0A150GYJ2"/>
<evidence type="ECO:0000313" key="3">
    <source>
        <dbReference type="EMBL" id="KXZ54976.1"/>
    </source>
</evidence>
<accession>A0A150GYJ2</accession>
<evidence type="ECO:0000256" key="1">
    <source>
        <dbReference type="ARBA" id="ARBA00004906"/>
    </source>
</evidence>
<protein>
    <recommendedName>
        <fullName evidence="2">BTB domain-containing protein</fullName>
    </recommendedName>
</protein>
<dbReference type="EMBL" id="LSYV01000004">
    <property type="protein sequence ID" value="KXZ54976.1"/>
    <property type="molecule type" value="Genomic_DNA"/>
</dbReference>
<comment type="pathway">
    <text evidence="1">Protein modification; protein ubiquitination.</text>
</comment>
<sequence>MYPGHRVVLAPASELFRQQLRATGLEAPGWEPTVTIRLRDPGALAAAELLLRHLYGAPLDCTALAPALLLDLALLAHDHRMDALRQALVVGLMAQLAACRPPGPPGVALPGRTAGTHHGASASGSDMDVDFDAGLDESGSLALYLSVLTACICLPADVADSGALLPLRVSARALLAEAFQDMGAAWRQGPLRAAFVRLPLEVAVELLSGRGRTAGGAEGGGGGDDGGGRQLAVEAEAGVLLAAMWYDVSRSEAAGAAAAAKTADEDAGGLEAWLGVGVGSGLAPPLSTAERVALYSAVRWRLLYRYIGSQVDHRGSFLGNALQRVPHLLPLLEPAAAHEQDTRLCCFVGVRPLLLLTEAEVAAASAAAACDGTSAAAAAVAVAVPGLVRAERFDMWNERDLPSGNVCLGPTSFSREAGFKGTTVLFELGPLLQEEAYWAKVMSAGQLRLRVRVEGLH</sequence>
<evidence type="ECO:0000313" key="4">
    <source>
        <dbReference type="Proteomes" id="UP000075714"/>
    </source>
</evidence>
<dbReference type="Gene3D" id="3.30.710.10">
    <property type="entry name" value="Potassium Channel Kv1.1, Chain A"/>
    <property type="match status" value="1"/>
</dbReference>
<dbReference type="PROSITE" id="PS50097">
    <property type="entry name" value="BTB"/>
    <property type="match status" value="1"/>
</dbReference>
<evidence type="ECO:0000259" key="2">
    <source>
        <dbReference type="PROSITE" id="PS50097"/>
    </source>
</evidence>
<proteinExistence type="predicted"/>
<dbReference type="OrthoDB" id="545000at2759"/>
<name>A0A150GYJ2_GONPE</name>